<evidence type="ECO:0000313" key="3">
    <source>
        <dbReference type="WBParaSite" id="SMUV_0000381101-mRNA-1"/>
    </source>
</evidence>
<keyword evidence="1" id="KW-1133">Transmembrane helix</keyword>
<keyword evidence="2" id="KW-1185">Reference proteome</keyword>
<name>A0A0N5AHG0_9BILA</name>
<feature type="transmembrane region" description="Helical" evidence="1">
    <location>
        <begin position="36"/>
        <end position="61"/>
    </location>
</feature>
<dbReference type="WBParaSite" id="SMUV_0000381101-mRNA-1">
    <property type="protein sequence ID" value="SMUV_0000381101-mRNA-1"/>
    <property type="gene ID" value="SMUV_0000381101"/>
</dbReference>
<dbReference type="AlphaFoldDB" id="A0A0N5AHG0"/>
<keyword evidence="1" id="KW-0812">Transmembrane</keyword>
<organism evidence="2 3">
    <name type="scientific">Syphacia muris</name>
    <dbReference type="NCBI Taxonomy" id="451379"/>
    <lineage>
        <taxon>Eukaryota</taxon>
        <taxon>Metazoa</taxon>
        <taxon>Ecdysozoa</taxon>
        <taxon>Nematoda</taxon>
        <taxon>Chromadorea</taxon>
        <taxon>Rhabditida</taxon>
        <taxon>Spirurina</taxon>
        <taxon>Oxyuridomorpha</taxon>
        <taxon>Oxyuroidea</taxon>
        <taxon>Oxyuridae</taxon>
        <taxon>Syphacia</taxon>
    </lineage>
</organism>
<sequence>MEYRRRCIPHCNEKRDFQSNNPEKTRKDFYKTYDPLVGISTASILALIMLYFLVKWLFIWLERQLQLMRYKRKQHQQEQHQRAIDENSPAIPAAATTVNRHLNI</sequence>
<keyword evidence="1" id="KW-0472">Membrane</keyword>
<proteinExistence type="predicted"/>
<reference evidence="3" key="1">
    <citation type="submission" date="2017-02" db="UniProtKB">
        <authorList>
            <consortium name="WormBaseParasite"/>
        </authorList>
    </citation>
    <scope>IDENTIFICATION</scope>
</reference>
<protein>
    <submittedName>
        <fullName evidence="3">Uncharacterized protein</fullName>
    </submittedName>
</protein>
<dbReference type="Proteomes" id="UP000046393">
    <property type="component" value="Unplaced"/>
</dbReference>
<evidence type="ECO:0000313" key="2">
    <source>
        <dbReference type="Proteomes" id="UP000046393"/>
    </source>
</evidence>
<accession>A0A0N5AHG0</accession>
<evidence type="ECO:0000256" key="1">
    <source>
        <dbReference type="SAM" id="Phobius"/>
    </source>
</evidence>